<keyword evidence="1 9" id="KW-0808">Transferase</keyword>
<dbReference type="NCBIfam" id="NF002320">
    <property type="entry name" value="PRK01259.1"/>
    <property type="match status" value="1"/>
</dbReference>
<feature type="binding site" evidence="9">
    <location>
        <begin position="38"/>
        <end position="40"/>
    </location>
    <ligand>
        <name>ATP</name>
        <dbReference type="ChEBI" id="CHEBI:30616"/>
    </ligand>
</feature>
<feature type="binding site" evidence="9">
    <location>
        <position position="131"/>
    </location>
    <ligand>
        <name>Mg(2+)</name>
        <dbReference type="ChEBI" id="CHEBI:18420"/>
    </ligand>
</feature>
<evidence type="ECO:0000256" key="8">
    <source>
        <dbReference type="ARBA" id="ARBA00049535"/>
    </source>
</evidence>
<protein>
    <recommendedName>
        <fullName evidence="9">Ribose-phosphate pyrophosphokinase</fullName>
        <shortName evidence="9">RPPK</shortName>
        <ecNumber evidence="9">2.7.6.1</ecNumber>
    </recommendedName>
    <alternativeName>
        <fullName evidence="9">5-phospho-D-ribosyl alpha-1-diphosphate synthase</fullName>
    </alternativeName>
    <alternativeName>
        <fullName evidence="9">Phosphoribosyl diphosphate synthase</fullName>
    </alternativeName>
    <alternativeName>
        <fullName evidence="9">Phosphoribosyl pyrophosphate synthase</fullName>
        <shortName evidence="9">P-Rib-PP synthase</shortName>
        <shortName evidence="9">PRPP synthase</shortName>
        <shortName evidence="9">PRPPase</shortName>
    </alternativeName>
</protein>
<dbReference type="InterPro" id="IPR005946">
    <property type="entry name" value="Rib-P_diPkinase"/>
</dbReference>
<comment type="catalytic activity">
    <reaction evidence="8 9">
        <text>D-ribose 5-phosphate + ATP = 5-phospho-alpha-D-ribose 1-diphosphate + AMP + H(+)</text>
        <dbReference type="Rhea" id="RHEA:15609"/>
        <dbReference type="ChEBI" id="CHEBI:15378"/>
        <dbReference type="ChEBI" id="CHEBI:30616"/>
        <dbReference type="ChEBI" id="CHEBI:58017"/>
        <dbReference type="ChEBI" id="CHEBI:78346"/>
        <dbReference type="ChEBI" id="CHEBI:456215"/>
        <dbReference type="EC" id="2.7.6.1"/>
    </reaction>
</comment>
<keyword evidence="6 9" id="KW-0067">ATP-binding</keyword>
<comment type="cofactor">
    <cofactor evidence="9">
        <name>Mg(2+)</name>
        <dbReference type="ChEBI" id="CHEBI:18420"/>
    </cofactor>
    <text evidence="9">Binds 2 Mg(2+) ions per subunit.</text>
</comment>
<dbReference type="CDD" id="cd06223">
    <property type="entry name" value="PRTases_typeI"/>
    <property type="match status" value="1"/>
</dbReference>
<gene>
    <name evidence="9" type="primary">prs</name>
    <name evidence="11" type="ORF">ENW11_10460</name>
</gene>
<comment type="function">
    <text evidence="9">Involved in the biosynthesis of the central metabolite phospho-alpha-D-ribosyl-1-pyrophosphate (PRPP) via the transfer of pyrophosphoryl group from ATP to 1-hydroxyl of ribose-5-phosphate (Rib-5-P).</text>
</comment>
<feature type="active site" evidence="9">
    <location>
        <position position="193"/>
    </location>
</feature>
<dbReference type="EC" id="2.7.6.1" evidence="9"/>
<organism evidence="11">
    <name type="scientific">Candidatus Caldatribacterium saccharofermentans</name>
    <dbReference type="NCBI Taxonomy" id="1454753"/>
    <lineage>
        <taxon>Bacteria</taxon>
        <taxon>Pseudomonadati</taxon>
        <taxon>Atribacterota</taxon>
        <taxon>Atribacteria</taxon>
        <taxon>Atribacterales</taxon>
        <taxon>Candidatus Caldatribacteriaceae</taxon>
        <taxon>Candidatus Caldatribacterium</taxon>
    </lineage>
</organism>
<feature type="binding site" evidence="9">
    <location>
        <position position="170"/>
    </location>
    <ligand>
        <name>Mg(2+)</name>
        <dbReference type="ChEBI" id="CHEBI:18420"/>
    </ligand>
</feature>
<dbReference type="GO" id="GO:0005524">
    <property type="term" value="F:ATP binding"/>
    <property type="evidence" value="ECO:0007669"/>
    <property type="project" value="UniProtKB-KW"/>
</dbReference>
<evidence type="ECO:0000256" key="3">
    <source>
        <dbReference type="ARBA" id="ARBA00022727"/>
    </source>
</evidence>
<proteinExistence type="inferred from homology"/>
<dbReference type="InterPro" id="IPR037515">
    <property type="entry name" value="Rib-P_diPkinase_bac"/>
</dbReference>
<keyword evidence="9" id="KW-0963">Cytoplasm</keyword>
<sequence>MTQHLKVFSGSANPYLAQEICWYLDIPLGRVDLGRFPNGEIRVRIEESVRGCDVFVIQPTSPPANDHLMELLIMIDALHRASAERITAVIPFYGYCKQDRKTKGREPISAKLVANLLVTAGADRILTMDLHAGQIQGFFDIPVDNLAAQSLLARYFASKNLENVVVVSPDVGGTARARNFANRLGVDLAVIDKHRPSYSEVMVMNVIGDVKGRTAIIVDDLIDTAGTLVEGAEALLERGAREVYACATHPLFSEPALDRIRESAIKEVVVTNTIHLDKEELARRVGDKVKVLSVAPIFAEAIKRIHGERSVSELFI</sequence>
<dbReference type="AlphaFoldDB" id="A0A7V4TI27"/>
<comment type="similarity">
    <text evidence="9">Belongs to the ribose-phosphate pyrophosphokinase family. Class I subfamily.</text>
</comment>
<feature type="binding site" evidence="9">
    <location>
        <begin position="223"/>
        <end position="227"/>
    </location>
    <ligand>
        <name>D-ribose 5-phosphate</name>
        <dbReference type="ChEBI" id="CHEBI:78346"/>
    </ligand>
</feature>
<evidence type="ECO:0000313" key="11">
    <source>
        <dbReference type="EMBL" id="HGY40211.1"/>
    </source>
</evidence>
<dbReference type="GO" id="GO:0009156">
    <property type="term" value="P:ribonucleoside monophosphate biosynthetic process"/>
    <property type="evidence" value="ECO:0007669"/>
    <property type="project" value="InterPro"/>
</dbReference>
<feature type="binding site" evidence="9">
    <location>
        <position position="219"/>
    </location>
    <ligand>
        <name>D-ribose 5-phosphate</name>
        <dbReference type="ChEBI" id="CHEBI:78346"/>
    </ligand>
</feature>
<dbReference type="FunFam" id="3.40.50.2020:FF:000014">
    <property type="entry name" value="Ribose-phosphate pyrophosphokinase 1"/>
    <property type="match status" value="1"/>
</dbReference>
<name>A0A7V4TI27_9BACT</name>
<keyword evidence="3 9" id="KW-0545">Nucleotide biosynthesis</keyword>
<feature type="domain" description="Ribose-phosphate pyrophosphokinase N-terminal" evidence="10">
    <location>
        <begin position="5"/>
        <end position="121"/>
    </location>
</feature>
<dbReference type="UniPathway" id="UPA00087">
    <property type="reaction ID" value="UER00172"/>
</dbReference>
<evidence type="ECO:0000256" key="9">
    <source>
        <dbReference type="HAMAP-Rule" id="MF_00583"/>
    </source>
</evidence>
<dbReference type="PANTHER" id="PTHR10210:SF41">
    <property type="entry name" value="RIBOSE-PHOSPHATE PYROPHOSPHOKINASE 1, CHLOROPLASTIC"/>
    <property type="match status" value="1"/>
</dbReference>
<evidence type="ECO:0000256" key="6">
    <source>
        <dbReference type="ARBA" id="ARBA00022840"/>
    </source>
</evidence>
<dbReference type="FunFam" id="3.40.50.2020:FF:000002">
    <property type="entry name" value="Ribose-phosphate pyrophosphokinase"/>
    <property type="match status" value="1"/>
</dbReference>
<feature type="binding site" evidence="9">
    <location>
        <position position="195"/>
    </location>
    <ligand>
        <name>D-ribose 5-phosphate</name>
        <dbReference type="ChEBI" id="CHEBI:78346"/>
    </ligand>
</feature>
<dbReference type="GO" id="GO:0005737">
    <property type="term" value="C:cytoplasm"/>
    <property type="evidence" value="ECO:0007669"/>
    <property type="project" value="UniProtKB-SubCell"/>
</dbReference>
<evidence type="ECO:0000256" key="5">
    <source>
        <dbReference type="ARBA" id="ARBA00022777"/>
    </source>
</evidence>
<dbReference type="Pfam" id="PF13793">
    <property type="entry name" value="Pribosyltran_N"/>
    <property type="match status" value="1"/>
</dbReference>
<dbReference type="SUPFAM" id="SSF53271">
    <property type="entry name" value="PRTase-like"/>
    <property type="match status" value="1"/>
</dbReference>
<evidence type="ECO:0000256" key="1">
    <source>
        <dbReference type="ARBA" id="ARBA00022679"/>
    </source>
</evidence>
<dbReference type="GO" id="GO:0006015">
    <property type="term" value="P:5-phosphoribose 1-diphosphate biosynthetic process"/>
    <property type="evidence" value="ECO:0007669"/>
    <property type="project" value="UniProtKB-UniRule"/>
</dbReference>
<keyword evidence="4 9" id="KW-0547">Nucleotide-binding</keyword>
<dbReference type="EMBL" id="DTIY01000079">
    <property type="protein sequence ID" value="HGY40211.1"/>
    <property type="molecule type" value="Genomic_DNA"/>
</dbReference>
<comment type="caution">
    <text evidence="11">The sequence shown here is derived from an EMBL/GenBank/DDBJ whole genome shotgun (WGS) entry which is preliminary data.</text>
</comment>
<dbReference type="GO" id="GO:0006164">
    <property type="term" value="P:purine nucleotide biosynthetic process"/>
    <property type="evidence" value="ECO:0007669"/>
    <property type="project" value="TreeGrafter"/>
</dbReference>
<evidence type="ECO:0000256" key="2">
    <source>
        <dbReference type="ARBA" id="ARBA00022723"/>
    </source>
</evidence>
<dbReference type="PANTHER" id="PTHR10210">
    <property type="entry name" value="RIBOSE-PHOSPHATE DIPHOSPHOKINASE FAMILY MEMBER"/>
    <property type="match status" value="1"/>
</dbReference>
<reference evidence="11" key="1">
    <citation type="journal article" date="2020" name="mSystems">
        <title>Genome- and Community-Level Interaction Insights into Carbon Utilization and Element Cycling Functions of Hydrothermarchaeota in Hydrothermal Sediment.</title>
        <authorList>
            <person name="Zhou Z."/>
            <person name="Liu Y."/>
            <person name="Xu W."/>
            <person name="Pan J."/>
            <person name="Luo Z.H."/>
            <person name="Li M."/>
        </authorList>
    </citation>
    <scope>NUCLEOTIDE SEQUENCE [LARGE SCALE GENOMIC DNA]</scope>
    <source>
        <strain evidence="11">SpSt-82</strain>
    </source>
</reference>
<evidence type="ECO:0000259" key="10">
    <source>
        <dbReference type="Pfam" id="PF13793"/>
    </source>
</evidence>
<dbReference type="Pfam" id="PF14572">
    <property type="entry name" value="Pribosyl_synth"/>
    <property type="match status" value="1"/>
</dbReference>
<dbReference type="GO" id="GO:0016301">
    <property type="term" value="F:kinase activity"/>
    <property type="evidence" value="ECO:0007669"/>
    <property type="project" value="UniProtKB-KW"/>
</dbReference>
<comment type="subcellular location">
    <subcellularLocation>
        <location evidence="9">Cytoplasm</location>
    </subcellularLocation>
</comment>
<comment type="subunit">
    <text evidence="9">Homohexamer.</text>
</comment>
<dbReference type="InterPro" id="IPR000842">
    <property type="entry name" value="PRib_PP_synth_CS"/>
</dbReference>
<keyword evidence="7 9" id="KW-0460">Magnesium</keyword>
<dbReference type="GO" id="GO:0004749">
    <property type="term" value="F:ribose phosphate diphosphokinase activity"/>
    <property type="evidence" value="ECO:0007669"/>
    <property type="project" value="UniProtKB-UniRule"/>
</dbReference>
<dbReference type="InterPro" id="IPR029057">
    <property type="entry name" value="PRTase-like"/>
</dbReference>
<accession>A0A7V4TI27</accession>
<dbReference type="InterPro" id="IPR000836">
    <property type="entry name" value="PRTase_dom"/>
</dbReference>
<dbReference type="NCBIfam" id="TIGR01251">
    <property type="entry name" value="ribP_PPkin"/>
    <property type="match status" value="1"/>
</dbReference>
<dbReference type="PROSITE" id="PS00114">
    <property type="entry name" value="PRPP_SYNTHASE"/>
    <property type="match status" value="1"/>
</dbReference>
<dbReference type="HAMAP" id="MF_00583_B">
    <property type="entry name" value="RibP_PPkinase_B"/>
    <property type="match status" value="1"/>
</dbReference>
<comment type="caution">
    <text evidence="9">Lacks conserved residue(s) required for the propagation of feature annotation.</text>
</comment>
<dbReference type="GO" id="GO:0002189">
    <property type="term" value="C:ribose phosphate diphosphokinase complex"/>
    <property type="evidence" value="ECO:0007669"/>
    <property type="project" value="TreeGrafter"/>
</dbReference>
<keyword evidence="5 9" id="KW-0418">Kinase</keyword>
<dbReference type="InterPro" id="IPR029099">
    <property type="entry name" value="Pribosyltran_N"/>
</dbReference>
<comment type="pathway">
    <text evidence="9">Metabolic intermediate biosynthesis; 5-phospho-alpha-D-ribose 1-diphosphate biosynthesis; 5-phospho-alpha-D-ribose 1-diphosphate from D-ribose 5-phosphate (route I): step 1/1.</text>
</comment>
<dbReference type="GO" id="GO:0000287">
    <property type="term" value="F:magnesium ion binding"/>
    <property type="evidence" value="ECO:0007669"/>
    <property type="project" value="UniProtKB-UniRule"/>
</dbReference>
<keyword evidence="2 9" id="KW-0479">Metal-binding</keyword>
<dbReference type="SMART" id="SM01400">
    <property type="entry name" value="Pribosyltran_N"/>
    <property type="match status" value="1"/>
</dbReference>
<dbReference type="Gene3D" id="3.40.50.2020">
    <property type="match status" value="2"/>
</dbReference>
<evidence type="ECO:0000256" key="7">
    <source>
        <dbReference type="ARBA" id="ARBA00022842"/>
    </source>
</evidence>
<evidence type="ECO:0000256" key="4">
    <source>
        <dbReference type="ARBA" id="ARBA00022741"/>
    </source>
</evidence>